<name>A0AAN8NV43_POLSC</name>
<evidence type="ECO:0000256" key="1">
    <source>
        <dbReference type="SAM" id="MobiDB-lite"/>
    </source>
</evidence>
<comment type="caution">
    <text evidence="2">The sequence shown here is derived from an EMBL/GenBank/DDBJ whole genome shotgun (WGS) entry which is preliminary data.</text>
</comment>
<dbReference type="Proteomes" id="UP001372834">
    <property type="component" value="Unassembled WGS sequence"/>
</dbReference>
<evidence type="ECO:0000313" key="2">
    <source>
        <dbReference type="EMBL" id="KAK6629459.1"/>
    </source>
</evidence>
<gene>
    <name evidence="2" type="ORF">RUM43_003276</name>
</gene>
<feature type="region of interest" description="Disordered" evidence="1">
    <location>
        <begin position="57"/>
        <end position="95"/>
    </location>
</feature>
<protein>
    <submittedName>
        <fullName evidence="2">Uncharacterized protein</fullName>
    </submittedName>
</protein>
<dbReference type="EMBL" id="JAWJWE010000036">
    <property type="protein sequence ID" value="KAK6629459.1"/>
    <property type="molecule type" value="Genomic_DNA"/>
</dbReference>
<dbReference type="AlphaFoldDB" id="A0AAN8NV43"/>
<organism evidence="2 3">
    <name type="scientific">Polyplax serrata</name>
    <name type="common">Common mouse louse</name>
    <dbReference type="NCBI Taxonomy" id="468196"/>
    <lineage>
        <taxon>Eukaryota</taxon>
        <taxon>Metazoa</taxon>
        <taxon>Ecdysozoa</taxon>
        <taxon>Arthropoda</taxon>
        <taxon>Hexapoda</taxon>
        <taxon>Insecta</taxon>
        <taxon>Pterygota</taxon>
        <taxon>Neoptera</taxon>
        <taxon>Paraneoptera</taxon>
        <taxon>Psocodea</taxon>
        <taxon>Troctomorpha</taxon>
        <taxon>Phthiraptera</taxon>
        <taxon>Anoplura</taxon>
        <taxon>Polyplacidae</taxon>
        <taxon>Polyplax</taxon>
    </lineage>
</organism>
<sequence>MDASRRVDISDRTDVILMFISVLSLKKKTDPRRELLEVEKVPGQDETTHTCQEIGILDGDIPIVRREREHSPPATKQRSAKPNLRRENKGGEEEAERIGVLAKMEKVDFSSLEHRVSDSRRRHRGVRPSVLANLTPGAGIPSVESRGEGFGRHQTWMRAQTAREVWSDVKEVQPVSDGHVLGSLALIALI</sequence>
<evidence type="ECO:0000313" key="3">
    <source>
        <dbReference type="Proteomes" id="UP001372834"/>
    </source>
</evidence>
<proteinExistence type="predicted"/>
<reference evidence="2 3" key="1">
    <citation type="submission" date="2023-10" db="EMBL/GenBank/DDBJ databases">
        <title>Genomes of two closely related lineages of the louse Polyplax serrata with different host specificities.</title>
        <authorList>
            <person name="Martinu J."/>
            <person name="Tarabai H."/>
            <person name="Stefka J."/>
            <person name="Hypsa V."/>
        </authorList>
    </citation>
    <scope>NUCLEOTIDE SEQUENCE [LARGE SCALE GENOMIC DNA]</scope>
    <source>
        <strain evidence="2">HR10_N</strain>
    </source>
</reference>
<accession>A0AAN8NV43</accession>